<name>A0A087UR69_STEMI</name>
<gene>
    <name evidence="1" type="ORF">X975_26500</name>
</gene>
<accession>A0A087UR69</accession>
<dbReference type="EMBL" id="KK121160">
    <property type="protein sequence ID" value="KFM79858.1"/>
    <property type="molecule type" value="Genomic_DNA"/>
</dbReference>
<protein>
    <submittedName>
        <fullName evidence="1">Uncharacterized protein</fullName>
    </submittedName>
</protein>
<proteinExistence type="predicted"/>
<dbReference type="Proteomes" id="UP000054359">
    <property type="component" value="Unassembled WGS sequence"/>
</dbReference>
<reference evidence="1 2" key="1">
    <citation type="submission" date="2013-11" db="EMBL/GenBank/DDBJ databases">
        <title>Genome sequencing of Stegodyphus mimosarum.</title>
        <authorList>
            <person name="Bechsgaard J."/>
        </authorList>
    </citation>
    <scope>NUCLEOTIDE SEQUENCE [LARGE SCALE GENOMIC DNA]</scope>
</reference>
<keyword evidence="2" id="KW-1185">Reference proteome</keyword>
<organism evidence="1 2">
    <name type="scientific">Stegodyphus mimosarum</name>
    <name type="common">African social velvet spider</name>
    <dbReference type="NCBI Taxonomy" id="407821"/>
    <lineage>
        <taxon>Eukaryota</taxon>
        <taxon>Metazoa</taxon>
        <taxon>Ecdysozoa</taxon>
        <taxon>Arthropoda</taxon>
        <taxon>Chelicerata</taxon>
        <taxon>Arachnida</taxon>
        <taxon>Araneae</taxon>
        <taxon>Araneomorphae</taxon>
        <taxon>Entelegynae</taxon>
        <taxon>Eresoidea</taxon>
        <taxon>Eresidae</taxon>
        <taxon>Stegodyphus</taxon>
    </lineage>
</organism>
<feature type="non-terminal residue" evidence="1">
    <location>
        <position position="175"/>
    </location>
</feature>
<dbReference type="OrthoDB" id="6430963at2759"/>
<dbReference type="AlphaFoldDB" id="A0A087UR69"/>
<sequence length="175" mass="20160">MYQLSARGIVPILTVLEEESEPQDSPSEGDIAYYEQLADTKRRLDDVILRLNLVKSALQKGDTRVKQDIEKSIRDLKKMERDLRMDVYHYSTSMHKGISFSWSGWKPSVTTESEATVSMQTPIDSSTTEATNSREEKVIDTPFGKEYYVTESKKIEDGEKAAYKKKWMWKSSNVF</sequence>
<evidence type="ECO:0000313" key="2">
    <source>
        <dbReference type="Proteomes" id="UP000054359"/>
    </source>
</evidence>
<evidence type="ECO:0000313" key="1">
    <source>
        <dbReference type="EMBL" id="KFM79858.1"/>
    </source>
</evidence>